<dbReference type="Gene3D" id="3.20.20.220">
    <property type="match status" value="1"/>
</dbReference>
<dbReference type="InterPro" id="IPR008219">
    <property type="entry name" value="PRODH_bac_arc"/>
</dbReference>
<evidence type="ECO:0000256" key="7">
    <source>
        <dbReference type="ARBA" id="ARBA00023062"/>
    </source>
</evidence>
<evidence type="ECO:0000259" key="11">
    <source>
        <dbReference type="Pfam" id="PF01619"/>
    </source>
</evidence>
<evidence type="ECO:0000313" key="12">
    <source>
        <dbReference type="EMBL" id="MBM3316729.1"/>
    </source>
</evidence>
<dbReference type="PANTHER" id="PTHR13914">
    <property type="entry name" value="PROLINE OXIDASE"/>
    <property type="match status" value="1"/>
</dbReference>
<keyword evidence="3" id="KW-0285">Flavoprotein</keyword>
<dbReference type="InterPro" id="IPR015659">
    <property type="entry name" value="Proline_oxidase"/>
</dbReference>
<dbReference type="EMBL" id="VGIY01000036">
    <property type="protein sequence ID" value="MBM3316729.1"/>
    <property type="molecule type" value="Genomic_DNA"/>
</dbReference>
<comment type="cofactor">
    <cofactor evidence="10">
        <name>FAD</name>
        <dbReference type="ChEBI" id="CHEBI:57692"/>
    </cofactor>
    <text evidence="10">Binds 1 FAD per subunit.</text>
</comment>
<dbReference type="GO" id="GO:0004657">
    <property type="term" value="F:proline dehydrogenase activity"/>
    <property type="evidence" value="ECO:0007669"/>
    <property type="project" value="UniProtKB-EC"/>
</dbReference>
<sequence length="305" mass="34714">MTLFDRLILTALPLIPKPVVGRFSRPYIAGETVAQGMAESRRLNGLGCMVTLDILGEDIDSREEARGSRDAYLELLDAIRAAGIDGNVSLKPTALGLKLDVDIAYENIREIVAHAREIGCFVRIDMEDAQTTDNTLAVYRRLRADFDNVGVVLQACLRRTVGDAEALAEMKANVRLCKGIYREPYRLSWRDREIIRRNFTFVLEILLRGGAYVGIATHDEWLVWDAMALVHRLELPRQAYEFQMLLGVTERLRQVIVESGHRMRVYVPFGRDWYAYSSRRLRENPDMAGMIAKDILGLSQDRGRR</sequence>
<gene>
    <name evidence="12" type="ORF">FJY75_02650</name>
</gene>
<dbReference type="GO" id="GO:0010133">
    <property type="term" value="P:L-proline catabolic process to L-glutamate"/>
    <property type="evidence" value="ECO:0007669"/>
    <property type="project" value="InterPro"/>
</dbReference>
<evidence type="ECO:0000313" key="13">
    <source>
        <dbReference type="Proteomes" id="UP000748308"/>
    </source>
</evidence>
<feature type="binding site" evidence="10">
    <location>
        <begin position="217"/>
        <end position="218"/>
    </location>
    <ligand>
        <name>FAD</name>
        <dbReference type="ChEBI" id="CHEBI:57692"/>
    </ligand>
</feature>
<reference evidence="12" key="1">
    <citation type="submission" date="2019-03" db="EMBL/GenBank/DDBJ databases">
        <title>Lake Tanganyika Metagenome-Assembled Genomes (MAGs).</title>
        <authorList>
            <person name="Tran P."/>
        </authorList>
    </citation>
    <scope>NUCLEOTIDE SEQUENCE</scope>
    <source>
        <strain evidence="12">M_DeepCast_400m_m2_100</strain>
    </source>
</reference>
<feature type="binding site" evidence="9">
    <location>
        <position position="280"/>
    </location>
    <ligand>
        <name>substrate</name>
    </ligand>
</feature>
<dbReference type="Pfam" id="PF01619">
    <property type="entry name" value="Pro_dh"/>
    <property type="match status" value="1"/>
</dbReference>
<proteinExistence type="predicted"/>
<dbReference type="PANTHER" id="PTHR13914:SF0">
    <property type="entry name" value="PROLINE DEHYDROGENASE 1, MITOCHONDRIAL"/>
    <property type="match status" value="1"/>
</dbReference>
<comment type="caution">
    <text evidence="12">The sequence shown here is derived from an EMBL/GenBank/DDBJ whole genome shotgun (WGS) entry which is preliminary data.</text>
</comment>
<comment type="pathway">
    <text evidence="1">Amino-acid degradation; L-proline degradation into L-glutamate; L-glutamate from L-proline: step 1/2.</text>
</comment>
<organism evidence="12 13">
    <name type="scientific">Eiseniibacteriota bacterium</name>
    <dbReference type="NCBI Taxonomy" id="2212470"/>
    <lineage>
        <taxon>Bacteria</taxon>
        <taxon>Candidatus Eiseniibacteriota</taxon>
    </lineage>
</organism>
<evidence type="ECO:0000256" key="9">
    <source>
        <dbReference type="PIRSR" id="PIRSR000196-1"/>
    </source>
</evidence>
<keyword evidence="4 10" id="KW-0547">Nucleotide-binding</keyword>
<evidence type="ECO:0000256" key="3">
    <source>
        <dbReference type="ARBA" id="ARBA00022630"/>
    </source>
</evidence>
<dbReference type="InterPro" id="IPR029041">
    <property type="entry name" value="FAD-linked_oxidoreductase-like"/>
</dbReference>
<feature type="binding site" evidence="9">
    <location>
        <position position="279"/>
    </location>
    <ligand>
        <name>substrate</name>
    </ligand>
</feature>
<evidence type="ECO:0000256" key="6">
    <source>
        <dbReference type="ARBA" id="ARBA00023002"/>
    </source>
</evidence>
<accession>A0A937X924</accession>
<dbReference type="GO" id="GO:0000166">
    <property type="term" value="F:nucleotide binding"/>
    <property type="evidence" value="ECO:0007669"/>
    <property type="project" value="UniProtKB-KW"/>
</dbReference>
<evidence type="ECO:0000256" key="1">
    <source>
        <dbReference type="ARBA" id="ARBA00004739"/>
    </source>
</evidence>
<feature type="binding site" evidence="10">
    <location>
        <position position="154"/>
    </location>
    <ligand>
        <name>FAD</name>
        <dbReference type="ChEBI" id="CHEBI:57692"/>
    </ligand>
</feature>
<evidence type="ECO:0000256" key="2">
    <source>
        <dbReference type="ARBA" id="ARBA00012695"/>
    </source>
</evidence>
<name>A0A937X924_UNCEI</name>
<dbReference type="InterPro" id="IPR002872">
    <property type="entry name" value="Proline_DH_dom"/>
</dbReference>
<dbReference type="Proteomes" id="UP000748308">
    <property type="component" value="Unassembled WGS sequence"/>
</dbReference>
<comment type="catalytic activity">
    <reaction evidence="8">
        <text>L-proline + a quinone = (S)-1-pyrroline-5-carboxylate + a quinol + H(+)</text>
        <dbReference type="Rhea" id="RHEA:23784"/>
        <dbReference type="ChEBI" id="CHEBI:15378"/>
        <dbReference type="ChEBI" id="CHEBI:17388"/>
        <dbReference type="ChEBI" id="CHEBI:24646"/>
        <dbReference type="ChEBI" id="CHEBI:60039"/>
        <dbReference type="ChEBI" id="CHEBI:132124"/>
        <dbReference type="EC" id="1.5.5.2"/>
    </reaction>
</comment>
<evidence type="ECO:0000256" key="4">
    <source>
        <dbReference type="ARBA" id="ARBA00022741"/>
    </source>
</evidence>
<dbReference type="EC" id="1.5.5.2" evidence="2"/>
<dbReference type="PIRSF" id="PIRSF000196">
    <property type="entry name" value="Pro_dehydrog"/>
    <property type="match status" value="1"/>
</dbReference>
<feature type="binding site" evidence="9">
    <location>
        <position position="91"/>
    </location>
    <ligand>
        <name>substrate</name>
    </ligand>
</feature>
<keyword evidence="7" id="KW-0642">Proline metabolism</keyword>
<evidence type="ECO:0000256" key="10">
    <source>
        <dbReference type="PIRSR" id="PIRSR000196-2"/>
    </source>
</evidence>
<evidence type="ECO:0000256" key="5">
    <source>
        <dbReference type="ARBA" id="ARBA00022827"/>
    </source>
</evidence>
<dbReference type="SUPFAM" id="SSF51730">
    <property type="entry name" value="FAD-linked oxidoreductase"/>
    <property type="match status" value="1"/>
</dbReference>
<feature type="binding site" evidence="10">
    <location>
        <position position="126"/>
    </location>
    <ligand>
        <name>FAD</name>
        <dbReference type="ChEBI" id="CHEBI:57692"/>
    </ligand>
</feature>
<protein>
    <recommendedName>
        <fullName evidence="2">proline dehydrogenase</fullName>
        <ecNumber evidence="2">1.5.5.2</ecNumber>
    </recommendedName>
</protein>
<keyword evidence="6" id="KW-0560">Oxidoreductase</keyword>
<feature type="domain" description="Proline dehydrogenase" evidence="11">
    <location>
        <begin position="39"/>
        <end position="289"/>
    </location>
</feature>
<dbReference type="AlphaFoldDB" id="A0A937X924"/>
<keyword evidence="5 10" id="KW-0274">FAD</keyword>
<evidence type="ECO:0000256" key="8">
    <source>
        <dbReference type="ARBA" id="ARBA00048779"/>
    </source>
</evidence>